<dbReference type="InterPro" id="IPR011042">
    <property type="entry name" value="6-blade_b-propeller_TolB-like"/>
</dbReference>
<dbReference type="SUPFAM" id="SSF75011">
    <property type="entry name" value="3-carboxy-cis,cis-mucoante lactonizing enzyme"/>
    <property type="match status" value="1"/>
</dbReference>
<dbReference type="Pfam" id="PF03022">
    <property type="entry name" value="MRJP"/>
    <property type="match status" value="1"/>
</dbReference>
<comment type="similarity">
    <text evidence="2">Belongs to the major royal jelly protein family.</text>
</comment>
<evidence type="ECO:0000256" key="3">
    <source>
        <dbReference type="ARBA" id="ARBA00022525"/>
    </source>
</evidence>
<evidence type="ECO:0000313" key="6">
    <source>
        <dbReference type="EnsemblMetazoa" id="GAUT042184-PA"/>
    </source>
</evidence>
<dbReference type="AlphaFoldDB" id="A0A1A9VN13"/>
<organism evidence="6 7">
    <name type="scientific">Glossina austeni</name>
    <name type="common">Savannah tsetse fly</name>
    <dbReference type="NCBI Taxonomy" id="7395"/>
    <lineage>
        <taxon>Eukaryota</taxon>
        <taxon>Metazoa</taxon>
        <taxon>Ecdysozoa</taxon>
        <taxon>Arthropoda</taxon>
        <taxon>Hexapoda</taxon>
        <taxon>Insecta</taxon>
        <taxon>Pterygota</taxon>
        <taxon>Neoptera</taxon>
        <taxon>Endopterygota</taxon>
        <taxon>Diptera</taxon>
        <taxon>Brachycera</taxon>
        <taxon>Muscomorpha</taxon>
        <taxon>Hippoboscoidea</taxon>
        <taxon>Glossinidae</taxon>
        <taxon>Glossina</taxon>
    </lineage>
</organism>
<evidence type="ECO:0000256" key="1">
    <source>
        <dbReference type="ARBA" id="ARBA00004613"/>
    </source>
</evidence>
<evidence type="ECO:0000256" key="4">
    <source>
        <dbReference type="ARBA" id="ARBA00022729"/>
    </source>
</evidence>
<sequence length="391" mass="43788">MLSNFRIVYLLLLITKISETTVGTSITEESTVAERSSKSLLKELIFELSGSSLLWPCESTKHIYIQSGRYVPRNVIITRAQLQRDIMYVALPRYKHGVPFTLGKIQLTKGQCLTKIAPYPCWAIQEEGNCQALQSVVDIKLDHYGFLWILDVGIVNTLEQPIRRCKPKIVAINTLDGKVVKTIDINNLLTTASRLQFLIVDYGSNSKPFVYVADAGAHSILVYDIAASKSYRVVLPKATSPITDVLYMALTSPGNVNSTLYFTYLTTAHLYSIQTEYLRMGKGGDGSIVSVGTKPYGKQMVLLGADGGNSLFFRYKGENDIYMWNTKTCFKISNLQEIQRGEDCRLTTQILPGHKHFMWALESNFHDFISERTGCNGASIVLHPVLQECDD</sequence>
<keyword evidence="7" id="KW-1185">Reference proteome</keyword>
<protein>
    <recommendedName>
        <fullName evidence="8">Bee-milk protein</fullName>
    </recommendedName>
</protein>
<dbReference type="GO" id="GO:0005576">
    <property type="term" value="C:extracellular region"/>
    <property type="evidence" value="ECO:0007669"/>
    <property type="project" value="UniProtKB-SubCell"/>
</dbReference>
<dbReference type="FunFam" id="2.120.10.30:FF:000053">
    <property type="entry name" value="protein yellow"/>
    <property type="match status" value="1"/>
</dbReference>
<dbReference type="PANTHER" id="PTHR10009:SF6">
    <property type="entry name" value="FI16876P1"/>
    <property type="match status" value="1"/>
</dbReference>
<dbReference type="EnsemblMetazoa" id="GAUT042184-RA">
    <property type="protein sequence ID" value="GAUT042184-PA"/>
    <property type="gene ID" value="GAUT042184"/>
</dbReference>
<dbReference type="Gene3D" id="2.120.10.30">
    <property type="entry name" value="TolB, C-terminal domain"/>
    <property type="match status" value="1"/>
</dbReference>
<dbReference type="STRING" id="7395.A0A1A9VN13"/>
<dbReference type="PANTHER" id="PTHR10009">
    <property type="entry name" value="PROTEIN YELLOW-RELATED"/>
    <property type="match status" value="1"/>
</dbReference>
<evidence type="ECO:0008006" key="8">
    <source>
        <dbReference type="Google" id="ProtNLM"/>
    </source>
</evidence>
<accession>A0A1A9VN13</accession>
<evidence type="ECO:0000256" key="5">
    <source>
        <dbReference type="SAM" id="SignalP"/>
    </source>
</evidence>
<keyword evidence="3" id="KW-0964">Secreted</keyword>
<evidence type="ECO:0000313" key="7">
    <source>
        <dbReference type="Proteomes" id="UP000078200"/>
    </source>
</evidence>
<evidence type="ECO:0000256" key="2">
    <source>
        <dbReference type="ARBA" id="ARBA00009127"/>
    </source>
</evidence>
<feature type="chain" id="PRO_5008399564" description="Bee-milk protein" evidence="5">
    <location>
        <begin position="21"/>
        <end position="391"/>
    </location>
</feature>
<name>A0A1A9VN13_GLOAU</name>
<dbReference type="Proteomes" id="UP000078200">
    <property type="component" value="Unassembled WGS sequence"/>
</dbReference>
<comment type="subcellular location">
    <subcellularLocation>
        <location evidence="1">Secreted</location>
    </subcellularLocation>
</comment>
<reference evidence="6" key="1">
    <citation type="submission" date="2020-05" db="UniProtKB">
        <authorList>
            <consortium name="EnsemblMetazoa"/>
        </authorList>
    </citation>
    <scope>IDENTIFICATION</scope>
    <source>
        <strain evidence="6">TTRI</strain>
    </source>
</reference>
<keyword evidence="4 5" id="KW-0732">Signal</keyword>
<dbReference type="InterPro" id="IPR017996">
    <property type="entry name" value="MRJP/yellow-related"/>
</dbReference>
<feature type="signal peptide" evidence="5">
    <location>
        <begin position="1"/>
        <end position="20"/>
    </location>
</feature>
<dbReference type="VEuPathDB" id="VectorBase:GAUT042184"/>
<proteinExistence type="inferred from homology"/>